<dbReference type="InterPro" id="IPR020568">
    <property type="entry name" value="Ribosomal_Su5_D2-typ_SF"/>
</dbReference>
<gene>
    <name evidence="9" type="primary">ispE</name>
    <name evidence="12" type="ordered locus">Dalk_3377</name>
</gene>
<dbReference type="Gene3D" id="3.30.230.10">
    <property type="match status" value="1"/>
</dbReference>
<organism evidence="12 13">
    <name type="scientific">Desulfatibacillum aliphaticivorans</name>
    <dbReference type="NCBI Taxonomy" id="218208"/>
    <lineage>
        <taxon>Bacteria</taxon>
        <taxon>Pseudomonadati</taxon>
        <taxon>Thermodesulfobacteriota</taxon>
        <taxon>Desulfobacteria</taxon>
        <taxon>Desulfobacterales</taxon>
        <taxon>Desulfatibacillaceae</taxon>
        <taxon>Desulfatibacillum</taxon>
    </lineage>
</organism>
<keyword evidence="4 9" id="KW-0808">Transferase</keyword>
<evidence type="ECO:0000256" key="7">
    <source>
        <dbReference type="ARBA" id="ARBA00022840"/>
    </source>
</evidence>
<dbReference type="UniPathway" id="UPA00056">
    <property type="reaction ID" value="UER00094"/>
</dbReference>
<dbReference type="KEGG" id="dal:Dalk_3377"/>
<dbReference type="InterPro" id="IPR014721">
    <property type="entry name" value="Ribsml_uS5_D2-typ_fold_subgr"/>
</dbReference>
<protein>
    <recommendedName>
        <fullName evidence="3 9">4-diphosphocytidyl-2-C-methyl-D-erythritol kinase</fullName>
        <shortName evidence="9">CMK</shortName>
        <ecNumber evidence="2 9">2.7.1.148</ecNumber>
    </recommendedName>
    <alternativeName>
        <fullName evidence="8 9">4-(cytidine-5'-diphospho)-2-C-methyl-D-erythritol kinase</fullName>
    </alternativeName>
</protein>
<accession>B8FLC0</accession>
<dbReference type="EMBL" id="CP001322">
    <property type="protein sequence ID" value="ACL05066.1"/>
    <property type="molecule type" value="Genomic_DNA"/>
</dbReference>
<dbReference type="SUPFAM" id="SSF54211">
    <property type="entry name" value="Ribosomal protein S5 domain 2-like"/>
    <property type="match status" value="1"/>
</dbReference>
<dbReference type="RefSeq" id="WP_015948123.1">
    <property type="nucleotide sequence ID" value="NC_011768.1"/>
</dbReference>
<evidence type="ECO:0000259" key="10">
    <source>
        <dbReference type="Pfam" id="PF00288"/>
    </source>
</evidence>
<dbReference type="PANTHER" id="PTHR43527">
    <property type="entry name" value="4-DIPHOSPHOCYTIDYL-2-C-METHYL-D-ERYTHRITOL KINASE, CHLOROPLASTIC"/>
    <property type="match status" value="1"/>
</dbReference>
<evidence type="ECO:0000256" key="4">
    <source>
        <dbReference type="ARBA" id="ARBA00022679"/>
    </source>
</evidence>
<dbReference type="AlphaFoldDB" id="B8FLC0"/>
<keyword evidence="7 9" id="KW-0067">ATP-binding</keyword>
<dbReference type="Gene3D" id="3.30.70.890">
    <property type="entry name" value="GHMP kinase, C-terminal domain"/>
    <property type="match status" value="1"/>
</dbReference>
<dbReference type="eggNOG" id="COG1947">
    <property type="taxonomic scope" value="Bacteria"/>
</dbReference>
<dbReference type="InterPro" id="IPR006204">
    <property type="entry name" value="GHMP_kinase_N_dom"/>
</dbReference>
<dbReference type="NCBIfam" id="NF011202">
    <property type="entry name" value="PRK14608.1"/>
    <property type="match status" value="1"/>
</dbReference>
<dbReference type="InterPro" id="IPR013750">
    <property type="entry name" value="GHMP_kinase_C_dom"/>
</dbReference>
<evidence type="ECO:0000313" key="12">
    <source>
        <dbReference type="EMBL" id="ACL05066.1"/>
    </source>
</evidence>
<dbReference type="GO" id="GO:0016114">
    <property type="term" value="P:terpenoid biosynthetic process"/>
    <property type="evidence" value="ECO:0007669"/>
    <property type="project" value="UniProtKB-UniRule"/>
</dbReference>
<dbReference type="EC" id="2.7.1.148" evidence="2 9"/>
<evidence type="ECO:0000256" key="3">
    <source>
        <dbReference type="ARBA" id="ARBA00017473"/>
    </source>
</evidence>
<comment type="function">
    <text evidence="9">Catalyzes the phosphorylation of the position 2 hydroxy group of 4-diphosphocytidyl-2C-methyl-D-erythritol.</text>
</comment>
<dbReference type="InterPro" id="IPR036554">
    <property type="entry name" value="GHMP_kinase_C_sf"/>
</dbReference>
<feature type="domain" description="GHMP kinase C-terminal" evidence="11">
    <location>
        <begin position="211"/>
        <end position="265"/>
    </location>
</feature>
<dbReference type="Pfam" id="PF08544">
    <property type="entry name" value="GHMP_kinases_C"/>
    <property type="match status" value="1"/>
</dbReference>
<dbReference type="PIRSF" id="PIRSF010376">
    <property type="entry name" value="IspE"/>
    <property type="match status" value="1"/>
</dbReference>
<dbReference type="InterPro" id="IPR004424">
    <property type="entry name" value="IspE"/>
</dbReference>
<evidence type="ECO:0000259" key="11">
    <source>
        <dbReference type="Pfam" id="PF08544"/>
    </source>
</evidence>
<dbReference type="NCBIfam" id="TIGR00154">
    <property type="entry name" value="ispE"/>
    <property type="match status" value="1"/>
</dbReference>
<keyword evidence="13" id="KW-1185">Reference proteome</keyword>
<evidence type="ECO:0000256" key="9">
    <source>
        <dbReference type="HAMAP-Rule" id="MF_00061"/>
    </source>
</evidence>
<evidence type="ECO:0000256" key="6">
    <source>
        <dbReference type="ARBA" id="ARBA00022777"/>
    </source>
</evidence>
<dbReference type="GO" id="GO:0005524">
    <property type="term" value="F:ATP binding"/>
    <property type="evidence" value="ECO:0007669"/>
    <property type="project" value="UniProtKB-UniRule"/>
</dbReference>
<dbReference type="SUPFAM" id="SSF55060">
    <property type="entry name" value="GHMP Kinase, C-terminal domain"/>
    <property type="match status" value="1"/>
</dbReference>
<dbReference type="HAMAP" id="MF_00061">
    <property type="entry name" value="IspE"/>
    <property type="match status" value="1"/>
</dbReference>
<proteinExistence type="inferred from homology"/>
<evidence type="ECO:0000256" key="1">
    <source>
        <dbReference type="ARBA" id="ARBA00009684"/>
    </source>
</evidence>
<keyword evidence="5 9" id="KW-0547">Nucleotide-binding</keyword>
<dbReference type="Proteomes" id="UP000000739">
    <property type="component" value="Chromosome"/>
</dbReference>
<dbReference type="Pfam" id="PF00288">
    <property type="entry name" value="GHMP_kinases_N"/>
    <property type="match status" value="1"/>
</dbReference>
<dbReference type="HOGENOM" id="CLU_053057_1_1_7"/>
<comment type="pathway">
    <text evidence="9">Isoprenoid biosynthesis; isopentenyl diphosphate biosynthesis via DXP pathway; isopentenyl diphosphate from 1-deoxy-D-xylulose 5-phosphate: step 3/6.</text>
</comment>
<dbReference type="PANTHER" id="PTHR43527:SF2">
    <property type="entry name" value="4-DIPHOSPHOCYTIDYL-2-C-METHYL-D-ERYTHRITOL KINASE, CHLOROPLASTIC"/>
    <property type="match status" value="1"/>
</dbReference>
<evidence type="ECO:0000256" key="5">
    <source>
        <dbReference type="ARBA" id="ARBA00022741"/>
    </source>
</evidence>
<dbReference type="GO" id="GO:0050515">
    <property type="term" value="F:4-(cytidine 5'-diphospho)-2-C-methyl-D-erythritol kinase activity"/>
    <property type="evidence" value="ECO:0007669"/>
    <property type="project" value="UniProtKB-UniRule"/>
</dbReference>
<feature type="active site" evidence="9">
    <location>
        <position position="137"/>
    </location>
</feature>
<feature type="active site" evidence="9">
    <location>
        <position position="12"/>
    </location>
</feature>
<comment type="catalytic activity">
    <reaction evidence="9">
        <text>4-CDP-2-C-methyl-D-erythritol + ATP = 4-CDP-2-C-methyl-D-erythritol 2-phosphate + ADP + H(+)</text>
        <dbReference type="Rhea" id="RHEA:18437"/>
        <dbReference type="ChEBI" id="CHEBI:15378"/>
        <dbReference type="ChEBI" id="CHEBI:30616"/>
        <dbReference type="ChEBI" id="CHEBI:57823"/>
        <dbReference type="ChEBI" id="CHEBI:57919"/>
        <dbReference type="ChEBI" id="CHEBI:456216"/>
        <dbReference type="EC" id="2.7.1.148"/>
    </reaction>
</comment>
<evidence type="ECO:0000256" key="8">
    <source>
        <dbReference type="ARBA" id="ARBA00032554"/>
    </source>
</evidence>
<reference evidence="12 13" key="1">
    <citation type="journal article" date="2012" name="Environ. Microbiol.">
        <title>The genome sequence of Desulfatibacillum alkenivorans AK-01: a blueprint for anaerobic alkane oxidation.</title>
        <authorList>
            <person name="Callaghan A.V."/>
            <person name="Morris B.E."/>
            <person name="Pereira I.A."/>
            <person name="McInerney M.J."/>
            <person name="Austin R.N."/>
            <person name="Groves J.T."/>
            <person name="Kukor J.J."/>
            <person name="Suflita J.M."/>
            <person name="Young L.Y."/>
            <person name="Zylstra G.J."/>
            <person name="Wawrik B."/>
        </authorList>
    </citation>
    <scope>NUCLEOTIDE SEQUENCE [LARGE SCALE GENOMIC DNA]</scope>
    <source>
        <strain evidence="12 13">AK-01</strain>
    </source>
</reference>
<keyword evidence="9" id="KW-0414">Isoprene biosynthesis</keyword>
<feature type="binding site" evidence="9">
    <location>
        <begin position="95"/>
        <end position="105"/>
    </location>
    <ligand>
        <name>ATP</name>
        <dbReference type="ChEBI" id="CHEBI:30616"/>
    </ligand>
</feature>
<keyword evidence="6 9" id="KW-0418">Kinase</keyword>
<sequence length="284" mass="30342">MPDRLEIASPAKVNLTLRICGRRDDGFHEIESLMAPISLSDRVILETGGSGIRIRCDAPGIPEDETNLAWRAADLFFKESGSGPGLSITLEKNIPAGAGLGGGSGNAASVLNGLNTLSGRPFSLEKLADMGARIGSDVPFFVYGKPAWITGVGEAIDLVRGLYPHHLVVVFPGIEASTAKVYKKCNLALTRCKKIHRVPDLTGDPAYVEGLLCNDLERPALEEYPGIGKAVDALSQTQALGVLMSGSGSSVFGLFRQEAETVEARRTLESKHPGWRVFSCRLLV</sequence>
<feature type="domain" description="GHMP kinase N-terminal" evidence="10">
    <location>
        <begin position="67"/>
        <end position="145"/>
    </location>
</feature>
<evidence type="ECO:0000256" key="2">
    <source>
        <dbReference type="ARBA" id="ARBA00012052"/>
    </source>
</evidence>
<dbReference type="GO" id="GO:0019288">
    <property type="term" value="P:isopentenyl diphosphate biosynthetic process, methylerythritol 4-phosphate pathway"/>
    <property type="evidence" value="ECO:0007669"/>
    <property type="project" value="UniProtKB-UniRule"/>
</dbReference>
<evidence type="ECO:0000313" key="13">
    <source>
        <dbReference type="Proteomes" id="UP000000739"/>
    </source>
</evidence>
<name>B8FLC0_DESAL</name>
<comment type="similarity">
    <text evidence="1 9">Belongs to the GHMP kinase family. IspE subfamily.</text>
</comment>